<keyword evidence="4" id="KW-0472">Membrane</keyword>
<feature type="region of interest" description="Disordered" evidence="3">
    <location>
        <begin position="123"/>
        <end position="155"/>
    </location>
</feature>
<evidence type="ECO:0000256" key="1">
    <source>
        <dbReference type="ARBA" id="ARBA00022723"/>
    </source>
</evidence>
<proteinExistence type="predicted"/>
<dbReference type="InterPro" id="IPR004843">
    <property type="entry name" value="Calcineurin-like_PHP"/>
</dbReference>
<evidence type="ECO:0000313" key="6">
    <source>
        <dbReference type="EMBL" id="MBB1246404.1"/>
    </source>
</evidence>
<dbReference type="InterPro" id="IPR029052">
    <property type="entry name" value="Metallo-depent_PP-like"/>
</dbReference>
<feature type="compositionally biased region" description="Gly residues" evidence="3">
    <location>
        <begin position="132"/>
        <end position="144"/>
    </location>
</feature>
<dbReference type="EMBL" id="WMLF01000482">
    <property type="protein sequence ID" value="MBB1246404.1"/>
    <property type="molecule type" value="Genomic_DNA"/>
</dbReference>
<protein>
    <submittedName>
        <fullName evidence="6">Metallophosphoesterase</fullName>
    </submittedName>
</protein>
<evidence type="ECO:0000256" key="4">
    <source>
        <dbReference type="SAM" id="Phobius"/>
    </source>
</evidence>
<sequence length="445" mass="47106">MVFALVLVSILCVLATAHWYLWRRLVRDVSAPGGVWRRTGTALALLMPLVMVAAQVTGRSDAPLWLKRALAWPGMMWFALLVYLLLTLVVLEFVRPLLRRWAARRASARADATAAAPAATAATPARASAAATGGGTGTAEGGTDGTADGTSDDQQAVTTTVPAAPQDGPSDPSRRLFVSRVAAVSAGAVAAATVGHGTYQVLGAGPVVKHVPVVLDRLPAAADGYRITLISDIHLSPVLGRRTCQRIVDRANATRPDLIAIAGDLVDGPVADLRHDAEPLAGLTAREGVFFAIGNHEYYSGAREWARHIDRELGIPVLENRHVPLEHFDLVGVNDPAGEEFDDGPDLARAVAGRDEHRAAVLVAHQPALIHDAVRHGIDLQLSGHTHGGQMWPGNLLAALANPTLVGLERYGDTQLYVTRGAGAWGPPVRVGAEADITVLELRSR</sequence>
<organism evidence="6 7">
    <name type="scientific">Streptomyces durbertensis</name>
    <dbReference type="NCBI Taxonomy" id="2448886"/>
    <lineage>
        <taxon>Bacteria</taxon>
        <taxon>Bacillati</taxon>
        <taxon>Actinomycetota</taxon>
        <taxon>Actinomycetes</taxon>
        <taxon>Kitasatosporales</taxon>
        <taxon>Streptomycetaceae</taxon>
        <taxon>Streptomyces</taxon>
    </lineage>
</organism>
<keyword evidence="1" id="KW-0479">Metal-binding</keyword>
<evidence type="ECO:0000256" key="3">
    <source>
        <dbReference type="SAM" id="MobiDB-lite"/>
    </source>
</evidence>
<evidence type="ECO:0000256" key="2">
    <source>
        <dbReference type="ARBA" id="ARBA00022801"/>
    </source>
</evidence>
<accession>A0ABR6EPF1</accession>
<keyword evidence="4" id="KW-0812">Transmembrane</keyword>
<dbReference type="RefSeq" id="WP_182857666.1">
    <property type="nucleotide sequence ID" value="NZ_WMLF01000482.1"/>
</dbReference>
<dbReference type="PANTHER" id="PTHR31302:SF31">
    <property type="entry name" value="PHOSPHODIESTERASE YAEI"/>
    <property type="match status" value="1"/>
</dbReference>
<feature type="transmembrane region" description="Helical" evidence="4">
    <location>
        <begin position="70"/>
        <end position="91"/>
    </location>
</feature>
<gene>
    <name evidence="6" type="ORF">GL263_23025</name>
</gene>
<dbReference type="Pfam" id="PF00149">
    <property type="entry name" value="Metallophos"/>
    <property type="match status" value="1"/>
</dbReference>
<keyword evidence="4" id="KW-1133">Transmembrane helix</keyword>
<keyword evidence="7" id="KW-1185">Reference proteome</keyword>
<dbReference type="CDD" id="cd07385">
    <property type="entry name" value="MPP_YkuE_C"/>
    <property type="match status" value="1"/>
</dbReference>
<reference evidence="7" key="1">
    <citation type="journal article" date="2020" name="Syst. Appl. Microbiol.">
        <title>Streptomyces alkaliterrae sp. nov., isolated from an alkaline soil, and emended descriptions of Streptomyces alkaliphilus, Streptomyces calidiresistens and Streptomyces durbertensis.</title>
        <authorList>
            <person name="Swiecimska M."/>
            <person name="Golinska P."/>
            <person name="Nouioui I."/>
            <person name="Wypij M."/>
            <person name="Rai M."/>
            <person name="Sangal V."/>
            <person name="Goodfellow M."/>
        </authorList>
    </citation>
    <scope>NUCLEOTIDE SEQUENCE [LARGE SCALE GENOMIC DNA]</scope>
    <source>
        <strain evidence="7">DSM 104538</strain>
    </source>
</reference>
<feature type="domain" description="Calcineurin-like phosphoesterase" evidence="5">
    <location>
        <begin position="226"/>
        <end position="388"/>
    </location>
</feature>
<dbReference type="Gene3D" id="3.60.21.10">
    <property type="match status" value="1"/>
</dbReference>
<dbReference type="SUPFAM" id="SSF56300">
    <property type="entry name" value="Metallo-dependent phosphatases"/>
    <property type="match status" value="1"/>
</dbReference>
<dbReference type="InterPro" id="IPR051158">
    <property type="entry name" value="Metallophosphoesterase_sf"/>
</dbReference>
<name>A0ABR6EPF1_9ACTN</name>
<evidence type="ECO:0000313" key="7">
    <source>
        <dbReference type="Proteomes" id="UP000766698"/>
    </source>
</evidence>
<feature type="transmembrane region" description="Helical" evidence="4">
    <location>
        <begin position="41"/>
        <end position="58"/>
    </location>
</feature>
<dbReference type="Proteomes" id="UP000766698">
    <property type="component" value="Unassembled WGS sequence"/>
</dbReference>
<keyword evidence="2" id="KW-0378">Hydrolase</keyword>
<comment type="caution">
    <text evidence="6">The sequence shown here is derived from an EMBL/GenBank/DDBJ whole genome shotgun (WGS) entry which is preliminary data.</text>
</comment>
<dbReference type="PANTHER" id="PTHR31302">
    <property type="entry name" value="TRANSMEMBRANE PROTEIN WITH METALLOPHOSPHOESTERASE DOMAIN-RELATED"/>
    <property type="match status" value="1"/>
</dbReference>
<evidence type="ECO:0000259" key="5">
    <source>
        <dbReference type="Pfam" id="PF00149"/>
    </source>
</evidence>